<dbReference type="EMBL" id="GBEZ01006734">
    <property type="protein sequence ID" value="JAC78679.1"/>
    <property type="molecule type" value="Transcribed_RNA"/>
</dbReference>
<feature type="non-terminal residue" evidence="2">
    <location>
        <position position="924"/>
    </location>
</feature>
<accession>A0A061S6R0</accession>
<feature type="signal peptide" evidence="1">
    <location>
        <begin position="1"/>
        <end position="27"/>
    </location>
</feature>
<dbReference type="AlphaFoldDB" id="A0A061S6R0"/>
<feature type="chain" id="PRO_5001610161" evidence="1">
    <location>
        <begin position="28"/>
        <end position="924"/>
    </location>
</feature>
<evidence type="ECO:0000256" key="1">
    <source>
        <dbReference type="SAM" id="SignalP"/>
    </source>
</evidence>
<sequence>MKCNNLLVVAWALYVAVLMLREATCEGLLDPCPSGHSCCIYDLHAPEAARTANSVATWYSYVTPSWMRDCLSAVRLEASQASAVTEVLSASLAELYGSLHIARTSSASGTAAGPDGVAEPYGLGVDVLGLVRAAHEGSRLSDGRHSAYGLHYDLALAVGALGDPKTVYRTPFAGWTLHRLVRLRVAEGPCAARIVLAPVLAGAAWVNSTRRPGDVDESAYRLAHGEDPPQLPRELAECDGCDCPEVLRVNGVPAAEYLRERLAARVLGVRSAGARVSAYLNREARGEPEDLSLVPPPDADEEVFELSGGTVLAYKLTVRYHGRGKTLEDFQEEYSDLGAFEAYSRGLSAAEQAAAHLAGANSSRGAAEQLRQWSEAVHEMSEQLAAAGDARVGLATDAEDPVGEDAAQATAGGYALYCDYSDCDYSDEEYYSEEFEDLEVRQVQPGTKQILAFAAGLPRAEGEPFLAVYESEEAEAMVVKITTFRPDGGAFGARRGRQSSAEARARAVRSALLRAVAAAEAFATENGIYRLIFDLSGNRDGALDSSGYDETVTALLLLRAVQDSWSTPGELCPVSNMRVPELVQDLVSGSMESAWSRIQALASETSGDELGSLFGDLSVAMAALAALVDPLGETGAADVIVSITASVSAAVQRNLLPRALLEGHLRELFQQVVRSLQEGVLPADAVSTATERLLDGTYWYLQATDSADARAASAPLYTENYWGGECAAAFAAFEDLRGNLGSNRHQFDSIGILTDGTCAGACATFATRMALAGGANTFSFGGMPRGDPPALGYGYGRGAAATKWHDLSQSVARSSLSQLALGHASGPLAGGAAALTSLPVPIPSRGASALIAATNDFEPALGPSALPCDFYYIPALHHLPHRVDDPGTVPLGIDSTLPGRADRTELPDLWGLVQMEAVARVITA</sequence>
<keyword evidence="1" id="KW-0732">Signal</keyword>
<proteinExistence type="predicted"/>
<gene>
    <name evidence="2" type="ORF">TSPGSL018_14559</name>
</gene>
<reference evidence="2" key="1">
    <citation type="submission" date="2014-05" db="EMBL/GenBank/DDBJ databases">
        <title>The transcriptome of the halophilic microalga Tetraselmis sp. GSL018 isolated from the Great Salt Lake, Utah.</title>
        <authorList>
            <person name="Jinkerson R.E."/>
            <person name="D'Adamo S."/>
            <person name="Posewitz M.C."/>
        </authorList>
    </citation>
    <scope>NUCLEOTIDE SEQUENCE</scope>
    <source>
        <strain evidence="2">GSL018</strain>
    </source>
</reference>
<evidence type="ECO:0000313" key="2">
    <source>
        <dbReference type="EMBL" id="JAC78679.1"/>
    </source>
</evidence>
<organism evidence="2">
    <name type="scientific">Tetraselmis sp. GSL018</name>
    <dbReference type="NCBI Taxonomy" id="582737"/>
    <lineage>
        <taxon>Eukaryota</taxon>
        <taxon>Viridiplantae</taxon>
        <taxon>Chlorophyta</taxon>
        <taxon>core chlorophytes</taxon>
        <taxon>Chlorodendrophyceae</taxon>
        <taxon>Chlorodendrales</taxon>
        <taxon>Chlorodendraceae</taxon>
        <taxon>Tetraselmis</taxon>
    </lineage>
</organism>
<name>A0A061S6R0_9CHLO</name>
<protein>
    <submittedName>
        <fullName evidence="2">Uncharacterized protein</fullName>
    </submittedName>
</protein>